<organism evidence="2 3">
    <name type="scientific">Aspergillus mulundensis</name>
    <dbReference type="NCBI Taxonomy" id="1810919"/>
    <lineage>
        <taxon>Eukaryota</taxon>
        <taxon>Fungi</taxon>
        <taxon>Dikarya</taxon>
        <taxon>Ascomycota</taxon>
        <taxon>Pezizomycotina</taxon>
        <taxon>Eurotiomycetes</taxon>
        <taxon>Eurotiomycetidae</taxon>
        <taxon>Eurotiales</taxon>
        <taxon>Aspergillaceae</taxon>
        <taxon>Aspergillus</taxon>
        <taxon>Aspergillus subgen. Nidulantes</taxon>
    </lineage>
</organism>
<sequence length="357" mass="37679">MGRAETTSEPQTTSSFANRQPYHASPTLNPNPPCEPDTRPRRSRPGSGSAVVRTTSFPSCASSYKLDCFCEANKSEIQLAPEVEELCEENGVPKEEISKYLCDDTAVPASPRRGSAPMIRTEEQPQGEPESEYTTEEDGECDEEASASASTDTETPVSASKRAITPNSTRLLIPENDTLEREVAVDGSDDDNKTETEDGMANTNAIYQVITVTETRTECSCEQTATPVDGSAAVSEPLPAPTSVDSDDNHDAENNTDINMSSAMHGTQIAVAILPTPSQMSIAHAAETDDVSASSVRVASSDVPVPTGLDAEQKHGAKQDDGADIDAEMFRGNAGVIGVSKEVVLGLIGVAAGVVLL</sequence>
<feature type="region of interest" description="Disordered" evidence="1">
    <location>
        <begin position="103"/>
        <end position="200"/>
    </location>
</feature>
<dbReference type="AlphaFoldDB" id="A0A3D8SKS2"/>
<dbReference type="Proteomes" id="UP000256690">
    <property type="component" value="Unassembled WGS sequence"/>
</dbReference>
<evidence type="ECO:0000256" key="1">
    <source>
        <dbReference type="SAM" id="MobiDB-lite"/>
    </source>
</evidence>
<feature type="compositionally biased region" description="Polar residues" evidence="1">
    <location>
        <begin position="147"/>
        <end position="158"/>
    </location>
</feature>
<feature type="compositionally biased region" description="Polar residues" evidence="1">
    <location>
        <begin position="1"/>
        <end position="18"/>
    </location>
</feature>
<dbReference type="OrthoDB" id="4506991at2759"/>
<feature type="region of interest" description="Disordered" evidence="1">
    <location>
        <begin position="1"/>
        <end position="56"/>
    </location>
</feature>
<keyword evidence="3" id="KW-1185">Reference proteome</keyword>
<feature type="compositionally biased region" description="Acidic residues" evidence="1">
    <location>
        <begin position="129"/>
        <end position="145"/>
    </location>
</feature>
<reference evidence="2 3" key="1">
    <citation type="journal article" date="2018" name="IMA Fungus">
        <title>IMA Genome-F 9: Draft genome sequence of Annulohypoxylon stygium, Aspergillus mulundensis, Berkeleyomyces basicola (syn. Thielaviopsis basicola), Ceratocystis smalleyi, two Cercospora beticola strains, Coleophoma cylindrospora, Fusarium fracticaudum, Phialophora cf. hyalina, and Morchella septimelata.</title>
        <authorList>
            <person name="Wingfield B.D."/>
            <person name="Bills G.F."/>
            <person name="Dong Y."/>
            <person name="Huang W."/>
            <person name="Nel W.J."/>
            <person name="Swalarsk-Parry B.S."/>
            <person name="Vaghefi N."/>
            <person name="Wilken P.M."/>
            <person name="An Z."/>
            <person name="de Beer Z.W."/>
            <person name="De Vos L."/>
            <person name="Chen L."/>
            <person name="Duong T.A."/>
            <person name="Gao Y."/>
            <person name="Hammerbacher A."/>
            <person name="Kikkert J.R."/>
            <person name="Li Y."/>
            <person name="Li H."/>
            <person name="Li K."/>
            <person name="Li Q."/>
            <person name="Liu X."/>
            <person name="Ma X."/>
            <person name="Naidoo K."/>
            <person name="Pethybridge S.J."/>
            <person name="Sun J."/>
            <person name="Steenkamp E.T."/>
            <person name="van der Nest M.A."/>
            <person name="van Wyk S."/>
            <person name="Wingfield M.J."/>
            <person name="Xiong C."/>
            <person name="Yue Q."/>
            <person name="Zhang X."/>
        </authorList>
    </citation>
    <scope>NUCLEOTIDE SEQUENCE [LARGE SCALE GENOMIC DNA]</scope>
    <source>
        <strain evidence="2 3">DSM 5745</strain>
    </source>
</reference>
<accession>A0A3D8SKS2</accession>
<evidence type="ECO:0000313" key="2">
    <source>
        <dbReference type="EMBL" id="RDW86852.1"/>
    </source>
</evidence>
<dbReference type="EMBL" id="PVWQ01000003">
    <property type="protein sequence ID" value="RDW86852.1"/>
    <property type="molecule type" value="Genomic_DNA"/>
</dbReference>
<protein>
    <submittedName>
        <fullName evidence="2">Uncharacterized protein</fullName>
    </submittedName>
</protein>
<feature type="compositionally biased region" description="Basic and acidic residues" evidence="1">
    <location>
        <begin position="178"/>
        <end position="196"/>
    </location>
</feature>
<dbReference type="RefSeq" id="XP_026606376.1">
    <property type="nucleotide sequence ID" value="XM_026745510.1"/>
</dbReference>
<evidence type="ECO:0000313" key="3">
    <source>
        <dbReference type="Proteomes" id="UP000256690"/>
    </source>
</evidence>
<feature type="region of interest" description="Disordered" evidence="1">
    <location>
        <begin position="222"/>
        <end position="253"/>
    </location>
</feature>
<gene>
    <name evidence="2" type="ORF">DSM5745_03494</name>
</gene>
<comment type="caution">
    <text evidence="2">The sequence shown here is derived from an EMBL/GenBank/DDBJ whole genome shotgun (WGS) entry which is preliminary data.</text>
</comment>
<dbReference type="GeneID" id="38113864"/>
<name>A0A3D8SKS2_9EURO</name>
<proteinExistence type="predicted"/>